<reference evidence="3 4" key="1">
    <citation type="journal article" date="2020" name="Microorganisms">
        <title>Osmotic Adaptation and Compatible Solute Biosynthesis of Phototrophic Bacteria as Revealed from Genome Analyses.</title>
        <authorList>
            <person name="Imhoff J.F."/>
            <person name="Rahn T."/>
            <person name="Kunzel S."/>
            <person name="Keller A."/>
            <person name="Neulinger S.C."/>
        </authorList>
    </citation>
    <scope>NUCLEOTIDE SEQUENCE [LARGE SCALE GENOMIC DNA]</scope>
    <source>
        <strain evidence="3 4">DSM 6210</strain>
    </source>
</reference>
<sequence>MTSVTLSSKFQLSIPKAVREELHLQTGQKFAVITKGDIISLVPIPDLAQMRGIAKGADTSNYRDRTDRLERYE</sequence>
<evidence type="ECO:0000256" key="1">
    <source>
        <dbReference type="PROSITE-ProRule" id="PRU01076"/>
    </source>
</evidence>
<comment type="caution">
    <text evidence="3">The sequence shown here is derived from an EMBL/GenBank/DDBJ whole genome shotgun (WGS) entry which is preliminary data.</text>
</comment>
<proteinExistence type="predicted"/>
<dbReference type="RefSeq" id="WP_200239113.1">
    <property type="nucleotide sequence ID" value="NZ_NRRV01000037.1"/>
</dbReference>
<dbReference type="Proteomes" id="UP000748752">
    <property type="component" value="Unassembled WGS sequence"/>
</dbReference>
<dbReference type="InterPro" id="IPR037914">
    <property type="entry name" value="SpoVT-AbrB_sf"/>
</dbReference>
<dbReference type="NCBIfam" id="TIGR01439">
    <property type="entry name" value="lp_hng_hel_AbrB"/>
    <property type="match status" value="1"/>
</dbReference>
<dbReference type="SUPFAM" id="SSF89447">
    <property type="entry name" value="AbrB/MazE/MraZ-like"/>
    <property type="match status" value="1"/>
</dbReference>
<dbReference type="EMBL" id="NRRV01000037">
    <property type="protein sequence ID" value="MBK1631994.1"/>
    <property type="molecule type" value="Genomic_DNA"/>
</dbReference>
<organism evidence="3 4">
    <name type="scientific">Thiohalocapsa halophila</name>
    <dbReference type="NCBI Taxonomy" id="69359"/>
    <lineage>
        <taxon>Bacteria</taxon>
        <taxon>Pseudomonadati</taxon>
        <taxon>Pseudomonadota</taxon>
        <taxon>Gammaproteobacteria</taxon>
        <taxon>Chromatiales</taxon>
        <taxon>Chromatiaceae</taxon>
        <taxon>Thiohalocapsa</taxon>
    </lineage>
</organism>
<evidence type="ECO:0000259" key="2">
    <source>
        <dbReference type="PROSITE" id="PS51740"/>
    </source>
</evidence>
<accession>A0ABS1CJG5</accession>
<name>A0ABS1CJG5_9GAMM</name>
<evidence type="ECO:0000313" key="4">
    <source>
        <dbReference type="Proteomes" id="UP000748752"/>
    </source>
</evidence>
<gene>
    <name evidence="3" type="ORF">CKO31_14865</name>
</gene>
<dbReference type="Gene3D" id="2.10.260.10">
    <property type="match status" value="1"/>
</dbReference>
<dbReference type="Pfam" id="PF04014">
    <property type="entry name" value="MazE_antitoxin"/>
    <property type="match status" value="1"/>
</dbReference>
<protein>
    <submittedName>
        <fullName evidence="3">AbrB family transcriptional regulator</fullName>
    </submittedName>
</protein>
<keyword evidence="1" id="KW-0238">DNA-binding</keyword>
<evidence type="ECO:0000313" key="3">
    <source>
        <dbReference type="EMBL" id="MBK1631994.1"/>
    </source>
</evidence>
<feature type="domain" description="SpoVT-AbrB" evidence="2">
    <location>
        <begin position="1"/>
        <end position="46"/>
    </location>
</feature>
<dbReference type="SMART" id="SM00966">
    <property type="entry name" value="SpoVT_AbrB"/>
    <property type="match status" value="1"/>
</dbReference>
<dbReference type="InterPro" id="IPR007159">
    <property type="entry name" value="SpoVT-AbrB_dom"/>
</dbReference>
<dbReference type="PROSITE" id="PS51740">
    <property type="entry name" value="SPOVT_ABRB"/>
    <property type="match status" value="1"/>
</dbReference>
<keyword evidence="4" id="KW-1185">Reference proteome</keyword>